<dbReference type="EMBL" id="LT598457">
    <property type="protein sequence ID" value="SCU93096.1"/>
    <property type="molecule type" value="Genomic_DNA"/>
</dbReference>
<dbReference type="PANTHER" id="PTHR35779:SF2">
    <property type="entry name" value="PROTEIN DFG16"/>
    <property type="match status" value="1"/>
</dbReference>
<accession>A0A1G4JQN1</accession>
<feature type="transmembrane region" description="Helical" evidence="5">
    <location>
        <begin position="258"/>
        <end position="282"/>
    </location>
</feature>
<dbReference type="STRING" id="1266660.A0A1G4JQN1"/>
<keyword evidence="2 5" id="KW-0812">Transmembrane</keyword>
<evidence type="ECO:0000256" key="4">
    <source>
        <dbReference type="ARBA" id="ARBA00023136"/>
    </source>
</evidence>
<gene>
    <name evidence="6" type="ORF">LADA_0G01310G</name>
</gene>
<feature type="transmembrane region" description="Helical" evidence="5">
    <location>
        <begin position="185"/>
        <end position="209"/>
    </location>
</feature>
<dbReference type="InterPro" id="IPR014844">
    <property type="entry name" value="PalH"/>
</dbReference>
<evidence type="ECO:0000313" key="6">
    <source>
        <dbReference type="EMBL" id="SCU93096.1"/>
    </source>
</evidence>
<evidence type="ECO:0000256" key="2">
    <source>
        <dbReference type="ARBA" id="ARBA00022692"/>
    </source>
</evidence>
<feature type="transmembrane region" description="Helical" evidence="5">
    <location>
        <begin position="230"/>
        <end position="252"/>
    </location>
</feature>
<dbReference type="PANTHER" id="PTHR35779">
    <property type="entry name" value="PH-RESPONSE REGULATOR PROTEIN PALH/RIM21"/>
    <property type="match status" value="1"/>
</dbReference>
<feature type="transmembrane region" description="Helical" evidence="5">
    <location>
        <begin position="316"/>
        <end position="338"/>
    </location>
</feature>
<name>A0A1G4JQN1_9SACH</name>
<organism evidence="6 7">
    <name type="scientific">Lachancea dasiensis</name>
    <dbReference type="NCBI Taxonomy" id="1072105"/>
    <lineage>
        <taxon>Eukaryota</taxon>
        <taxon>Fungi</taxon>
        <taxon>Dikarya</taxon>
        <taxon>Ascomycota</taxon>
        <taxon>Saccharomycotina</taxon>
        <taxon>Saccharomycetes</taxon>
        <taxon>Saccharomycetales</taxon>
        <taxon>Saccharomycetaceae</taxon>
        <taxon>Lachancea</taxon>
    </lineage>
</organism>
<feature type="transmembrane region" description="Helical" evidence="5">
    <location>
        <begin position="350"/>
        <end position="369"/>
    </location>
</feature>
<keyword evidence="7" id="KW-1185">Reference proteome</keyword>
<dbReference type="OrthoDB" id="4033945at2759"/>
<keyword evidence="3 5" id="KW-1133">Transmembrane helix</keyword>
<evidence type="ECO:0000256" key="1">
    <source>
        <dbReference type="ARBA" id="ARBA00004141"/>
    </source>
</evidence>
<comment type="subcellular location">
    <subcellularLocation>
        <location evidence="1">Membrane</location>
        <topology evidence="1">Multi-pass membrane protein</topology>
    </subcellularLocation>
</comment>
<feature type="transmembrane region" description="Helical" evidence="5">
    <location>
        <begin position="139"/>
        <end position="158"/>
    </location>
</feature>
<protein>
    <submittedName>
        <fullName evidence="6">LADA_0G01310g1_1</fullName>
    </submittedName>
</protein>
<dbReference type="Pfam" id="PF08733">
    <property type="entry name" value="PalH"/>
    <property type="match status" value="1"/>
</dbReference>
<feature type="transmembrane region" description="Helical" evidence="5">
    <location>
        <begin position="104"/>
        <end position="127"/>
    </location>
</feature>
<reference evidence="7" key="1">
    <citation type="submission" date="2016-03" db="EMBL/GenBank/DDBJ databases">
        <authorList>
            <person name="Devillers H."/>
        </authorList>
    </citation>
    <scope>NUCLEOTIDE SEQUENCE [LARGE SCALE GENOMIC DNA]</scope>
</reference>
<evidence type="ECO:0000256" key="3">
    <source>
        <dbReference type="ARBA" id="ARBA00022989"/>
    </source>
</evidence>
<dbReference type="GO" id="GO:0005886">
    <property type="term" value="C:plasma membrane"/>
    <property type="evidence" value="ECO:0007669"/>
    <property type="project" value="TreeGrafter"/>
</dbReference>
<dbReference type="GO" id="GO:0071467">
    <property type="term" value="P:cellular response to pH"/>
    <property type="evidence" value="ECO:0007669"/>
    <property type="project" value="TreeGrafter"/>
</dbReference>
<evidence type="ECO:0000313" key="7">
    <source>
        <dbReference type="Proteomes" id="UP000190274"/>
    </source>
</evidence>
<sequence length="509" mass="57496">MGYDGNLSMDAILGALNTHVKADRWSNCTVRMLNSGNLSMQETLEDPFQNSQTNSPSFFIRCPNGSVSDYTELIGLITQNIPADPIAAFPQGFTEKDEFSVSNLTITFVLCAVCVGSWMLLLVLLLLPANNHNSRKKMVYLGVVYSAIFHTVILSRTMSSIFEQQYADNCQNSQVFRDQMLNSTLFNVMLFFSTLISNLNWLDIVYYMFHNYRKTQHPWIPKFLNNKNRQITIIGLLLTSTQALLVGLKLWVAHPSDAISIAMRVFDIIIYILFAICSALYASRNLRLSLAPKSLEPKASWNAMLSRSWKNYHESVLLLAYNASVMALLIALTLYVMVPPHQINLWMGNVFTFLKVLVTVNTWGLIGVLERLERTFSKETVLGRKINNKDRFFVDPKINYGNEDNFTTGEDIYTAKDALDPHLDCKSVSRRGLDIIAKPVVALKSKLRGDGANGHIMIVPDGDRDVNTRNSGSIAHEIDGQEWNYDEDDGNGSVETLLTRNYIFNHNED</sequence>
<keyword evidence="4 5" id="KW-0472">Membrane</keyword>
<dbReference type="AlphaFoldDB" id="A0A1G4JQN1"/>
<proteinExistence type="predicted"/>
<dbReference type="Proteomes" id="UP000190274">
    <property type="component" value="Chromosome G"/>
</dbReference>
<evidence type="ECO:0000256" key="5">
    <source>
        <dbReference type="SAM" id="Phobius"/>
    </source>
</evidence>